<keyword evidence="4" id="KW-1185">Reference proteome</keyword>
<keyword evidence="2" id="KW-0560">Oxidoreductase</keyword>
<dbReference type="EnsemblMetazoa" id="PHUM562490-RA">
    <property type="protein sequence ID" value="PHUM562490-PA"/>
    <property type="gene ID" value="PHUM562490"/>
</dbReference>
<organism>
    <name type="scientific">Pediculus humanus subsp. corporis</name>
    <name type="common">Body louse</name>
    <dbReference type="NCBI Taxonomy" id="121224"/>
    <lineage>
        <taxon>Eukaryota</taxon>
        <taxon>Metazoa</taxon>
        <taxon>Ecdysozoa</taxon>
        <taxon>Arthropoda</taxon>
        <taxon>Hexapoda</taxon>
        <taxon>Insecta</taxon>
        <taxon>Pterygota</taxon>
        <taxon>Neoptera</taxon>
        <taxon>Paraneoptera</taxon>
        <taxon>Psocodea</taxon>
        <taxon>Troctomorpha</taxon>
        <taxon>Phthiraptera</taxon>
        <taxon>Anoplura</taxon>
        <taxon>Pediculidae</taxon>
        <taxon>Pediculus</taxon>
    </lineage>
</organism>
<evidence type="ECO:0000313" key="3">
    <source>
        <dbReference type="EnsemblMetazoa" id="PHUM562490-PA"/>
    </source>
</evidence>
<dbReference type="RefSeq" id="XP_002431961.1">
    <property type="nucleotide sequence ID" value="XM_002431916.1"/>
</dbReference>
<gene>
    <name evidence="3" type="primary">8234742</name>
    <name evidence="2" type="ORF">Phum_PHUM562490</name>
</gene>
<dbReference type="GeneID" id="8234742"/>
<dbReference type="GO" id="GO:0005783">
    <property type="term" value="C:endoplasmic reticulum"/>
    <property type="evidence" value="ECO:0007669"/>
    <property type="project" value="TreeGrafter"/>
</dbReference>
<name>E0W0R7_PEDHC</name>
<keyword evidence="1" id="KW-0732">Signal</keyword>
<dbReference type="PANTHER" id="PTHR15337">
    <property type="entry name" value="ANTERIOR GRADIENT PROTEIN-RELATED"/>
    <property type="match status" value="1"/>
</dbReference>
<evidence type="ECO:0000313" key="4">
    <source>
        <dbReference type="Proteomes" id="UP000009046"/>
    </source>
</evidence>
<dbReference type="AlphaFoldDB" id="E0W0R7"/>
<dbReference type="InterPro" id="IPR036249">
    <property type="entry name" value="Thioredoxin-like_sf"/>
</dbReference>
<dbReference type="VEuPathDB" id="VectorBase:PHUM562490"/>
<dbReference type="EC" id="1.8.4.2" evidence="2"/>
<dbReference type="OMA" id="YYPRILF"/>
<dbReference type="GO" id="GO:0019153">
    <property type="term" value="F:protein-disulfide reductase (glutathione) activity"/>
    <property type="evidence" value="ECO:0007669"/>
    <property type="project" value="UniProtKB-EC"/>
</dbReference>
<dbReference type="HOGENOM" id="CLU_088048_2_1_1"/>
<dbReference type="InterPro" id="IPR051099">
    <property type="entry name" value="AGR/TXD"/>
</dbReference>
<evidence type="ECO:0000313" key="2">
    <source>
        <dbReference type="EMBL" id="EEB19223.1"/>
    </source>
</evidence>
<dbReference type="STRING" id="121224.E0W0R7"/>
<dbReference type="SUPFAM" id="SSF52833">
    <property type="entry name" value="Thioredoxin-like"/>
    <property type="match status" value="1"/>
</dbReference>
<dbReference type="OrthoDB" id="262308at2759"/>
<dbReference type="EMBL" id="DS235862">
    <property type="protein sequence ID" value="EEB19223.1"/>
    <property type="molecule type" value="Genomic_DNA"/>
</dbReference>
<reference evidence="2" key="2">
    <citation type="submission" date="2007-04" db="EMBL/GenBank/DDBJ databases">
        <title>The genome of the human body louse.</title>
        <authorList>
            <consortium name="The Human Body Louse Genome Consortium"/>
            <person name="Kirkness E."/>
            <person name="Walenz B."/>
            <person name="Hass B."/>
            <person name="Bruggner R."/>
            <person name="Strausberg R."/>
        </authorList>
    </citation>
    <scope>NUCLEOTIDE SEQUENCE</scope>
    <source>
        <strain evidence="2">USDA</strain>
    </source>
</reference>
<reference evidence="3" key="3">
    <citation type="submission" date="2020-05" db="UniProtKB">
        <authorList>
            <consortium name="EnsemblMetazoa"/>
        </authorList>
    </citation>
    <scope>IDENTIFICATION</scope>
    <source>
        <strain evidence="3">USDA</strain>
    </source>
</reference>
<reference evidence="2" key="1">
    <citation type="submission" date="2007-04" db="EMBL/GenBank/DDBJ databases">
        <title>Annotation of Pediculus humanus corporis strain USDA.</title>
        <authorList>
            <person name="Kirkness E."/>
            <person name="Hannick L."/>
            <person name="Hass B."/>
            <person name="Bruggner R."/>
            <person name="Lawson D."/>
            <person name="Bidwell S."/>
            <person name="Joardar V."/>
            <person name="Caler E."/>
            <person name="Walenz B."/>
            <person name="Inman J."/>
            <person name="Schobel S."/>
            <person name="Galinsky K."/>
            <person name="Amedeo P."/>
            <person name="Strausberg R."/>
        </authorList>
    </citation>
    <scope>NUCLEOTIDE SEQUENCE</scope>
    <source>
        <strain evidence="2">USDA</strain>
    </source>
</reference>
<dbReference type="Proteomes" id="UP000009046">
    <property type="component" value="Unassembled WGS sequence"/>
</dbReference>
<evidence type="ECO:0000256" key="1">
    <source>
        <dbReference type="ARBA" id="ARBA00022729"/>
    </source>
</evidence>
<dbReference type="Gene3D" id="3.40.30.10">
    <property type="entry name" value="Glutaredoxin"/>
    <property type="match status" value="1"/>
</dbReference>
<dbReference type="InParanoid" id="E0W0R7"/>
<dbReference type="KEGG" id="phu:Phum_PHUM562490"/>
<sequence length="113" mass="13113">MKADVKLNQGINRMKASKQPGMIMIYKSWCPVCTELKNKMTNSREIDHLNEDEPDSQAYSPDGGYIPRIFFTNPNGNILYEIFNTKGDPRYKYFYTTDAELIPNMRKVIGFFS</sequence>
<dbReference type="EMBL" id="AAZO01006829">
    <property type="status" value="NOT_ANNOTATED_CDS"/>
    <property type="molecule type" value="Genomic_DNA"/>
</dbReference>
<accession>E0W0R7</accession>
<dbReference type="CTD" id="8234742"/>
<protein>
    <submittedName>
        <fullName evidence="2">Thioredoxin domain-containing protein 12, putative</fullName>
        <ecNumber evidence="2">1.8.4.2</ecNumber>
    </submittedName>
</protein>
<dbReference type="PANTHER" id="PTHR15337:SF11">
    <property type="entry name" value="THIOREDOXIN DOMAIN-CONTAINING PROTEIN"/>
    <property type="match status" value="1"/>
</dbReference>
<proteinExistence type="predicted"/>